<comment type="caution">
    <text evidence="2">The sequence shown here is derived from an EMBL/GenBank/DDBJ whole genome shotgun (WGS) entry which is preliminary data.</text>
</comment>
<dbReference type="RefSeq" id="WP_164609728.1">
    <property type="nucleotide sequence ID" value="NZ_JAAIKE010000001.1"/>
</dbReference>
<keyword evidence="3" id="KW-1185">Reference proteome</keyword>
<organism evidence="2 3">
    <name type="scientific">Pseudotabrizicola algicola</name>
    <dbReference type="NCBI Taxonomy" id="2709381"/>
    <lineage>
        <taxon>Bacteria</taxon>
        <taxon>Pseudomonadati</taxon>
        <taxon>Pseudomonadota</taxon>
        <taxon>Alphaproteobacteria</taxon>
        <taxon>Rhodobacterales</taxon>
        <taxon>Paracoccaceae</taxon>
        <taxon>Pseudotabrizicola</taxon>
    </lineage>
</organism>
<reference evidence="2 3" key="1">
    <citation type="submission" date="2020-02" db="EMBL/GenBank/DDBJ databases">
        <title>Rhodobacter algicola sp. nov., isolated from microalga culture.</title>
        <authorList>
            <person name="Park C.-Y."/>
        </authorList>
    </citation>
    <scope>NUCLEOTIDE SEQUENCE [LARGE SCALE GENOMIC DNA]</scope>
    <source>
        <strain evidence="2 3">ETT8</strain>
    </source>
</reference>
<keyword evidence="1" id="KW-1133">Transmembrane helix</keyword>
<proteinExistence type="predicted"/>
<dbReference type="AlphaFoldDB" id="A0A6B3RKJ9"/>
<dbReference type="Proteomes" id="UP000481421">
    <property type="component" value="Unassembled WGS sequence"/>
</dbReference>
<dbReference type="InterPro" id="IPR009325">
    <property type="entry name" value="DUF983"/>
</dbReference>
<accession>A0A6B3RKJ9</accession>
<evidence type="ECO:0000313" key="2">
    <source>
        <dbReference type="EMBL" id="NEX45766.1"/>
    </source>
</evidence>
<name>A0A6B3RKJ9_9RHOB</name>
<keyword evidence="1" id="KW-0472">Membrane</keyword>
<dbReference type="EMBL" id="JAAIKE010000001">
    <property type="protein sequence ID" value="NEX45766.1"/>
    <property type="molecule type" value="Genomic_DNA"/>
</dbReference>
<dbReference type="Pfam" id="PF06170">
    <property type="entry name" value="DUF983"/>
    <property type="match status" value="1"/>
</dbReference>
<sequence>MLDKTNYFDLDPVDPCLVRLSEDDRPLRAALLRGWRLRCPNCGTGRMMEGFLKVRAACPLCHEAFYHHRDDEGPALVTILMIGHLMAPLFLYGFLSPRPDAFLLAMVFCAGTAALSLFLLPRWKGMMVARQWSRRMHGFGGNSDDDGQPR</sequence>
<evidence type="ECO:0000256" key="1">
    <source>
        <dbReference type="SAM" id="Phobius"/>
    </source>
</evidence>
<feature type="transmembrane region" description="Helical" evidence="1">
    <location>
        <begin position="101"/>
        <end position="120"/>
    </location>
</feature>
<feature type="transmembrane region" description="Helical" evidence="1">
    <location>
        <begin position="75"/>
        <end position="95"/>
    </location>
</feature>
<keyword evidence="1" id="KW-0812">Transmembrane</keyword>
<evidence type="ECO:0000313" key="3">
    <source>
        <dbReference type="Proteomes" id="UP000481421"/>
    </source>
</evidence>
<protein>
    <submittedName>
        <fullName evidence="2">DUF983 domain-containing protein</fullName>
    </submittedName>
</protein>
<gene>
    <name evidence="2" type="ORF">G3572_06080</name>
</gene>